<dbReference type="Proteomes" id="UP000230052">
    <property type="component" value="Unassembled WGS sequence"/>
</dbReference>
<dbReference type="GO" id="GO:0005092">
    <property type="term" value="F:GDP-dissociation inhibitor activity"/>
    <property type="evidence" value="ECO:0007669"/>
    <property type="project" value="InterPro"/>
</dbReference>
<comment type="caution">
    <text evidence="6">The sequence shown here is derived from an EMBL/GenBank/DDBJ whole genome shotgun (WGS) entry which is preliminary data.</text>
</comment>
<evidence type="ECO:0000313" key="6">
    <source>
        <dbReference type="EMBL" id="PIU41664.1"/>
    </source>
</evidence>
<keyword evidence="3" id="KW-0274">FAD</keyword>
<evidence type="ECO:0008006" key="8">
    <source>
        <dbReference type="Google" id="ProtNLM"/>
    </source>
</evidence>
<dbReference type="PROSITE" id="PS51257">
    <property type="entry name" value="PROKAR_LIPOPROTEIN"/>
    <property type="match status" value="1"/>
</dbReference>
<organism evidence="6 7">
    <name type="scientific">Candidatus Aquitaenariimonas noxiae</name>
    <dbReference type="NCBI Taxonomy" id="1974741"/>
    <lineage>
        <taxon>Bacteria</taxon>
        <taxon>Pseudomonadati</taxon>
        <taxon>Candidatus Omnitrophota</taxon>
        <taxon>Candidatus Aquitaenariimonas</taxon>
    </lineage>
</organism>
<dbReference type="EMBL" id="PEWV01000040">
    <property type="protein sequence ID" value="PIU41664.1"/>
    <property type="molecule type" value="Genomic_DNA"/>
</dbReference>
<evidence type="ECO:0000256" key="1">
    <source>
        <dbReference type="ARBA" id="ARBA00022630"/>
    </source>
</evidence>
<dbReference type="InterPro" id="IPR052206">
    <property type="entry name" value="Retinol_saturase"/>
</dbReference>
<keyword evidence="1" id="KW-0285">Flavoprotein</keyword>
<keyword evidence="5" id="KW-0520">NAD</keyword>
<proteinExistence type="predicted"/>
<dbReference type="PRINTS" id="PR00891">
    <property type="entry name" value="RABGDIREP"/>
</dbReference>
<keyword evidence="4" id="KW-0521">NADP</keyword>
<dbReference type="SUPFAM" id="SSF51905">
    <property type="entry name" value="FAD/NAD(P)-binding domain"/>
    <property type="match status" value="1"/>
</dbReference>
<keyword evidence="2" id="KW-0732">Signal</keyword>
<evidence type="ECO:0000256" key="2">
    <source>
        <dbReference type="ARBA" id="ARBA00022729"/>
    </source>
</evidence>
<gene>
    <name evidence="6" type="ORF">COS99_04270</name>
</gene>
<evidence type="ECO:0000313" key="7">
    <source>
        <dbReference type="Proteomes" id="UP000230052"/>
    </source>
</evidence>
<dbReference type="Pfam" id="PF13450">
    <property type="entry name" value="NAD_binding_8"/>
    <property type="match status" value="1"/>
</dbReference>
<dbReference type="GO" id="GO:0007264">
    <property type="term" value="P:small GTPase-mediated signal transduction"/>
    <property type="evidence" value="ECO:0007669"/>
    <property type="project" value="InterPro"/>
</dbReference>
<protein>
    <recommendedName>
        <fullName evidence="8">Amine oxidase domain-containing protein</fullName>
    </recommendedName>
</protein>
<evidence type="ECO:0000256" key="4">
    <source>
        <dbReference type="ARBA" id="ARBA00022857"/>
    </source>
</evidence>
<dbReference type="PANTHER" id="PTHR46091">
    <property type="entry name" value="BLR7054 PROTEIN"/>
    <property type="match status" value="1"/>
</dbReference>
<accession>A0A2J0KWH0</accession>
<dbReference type="PANTHER" id="PTHR46091:SF3">
    <property type="entry name" value="AMINE OXIDASE DOMAIN-CONTAINING PROTEIN"/>
    <property type="match status" value="1"/>
</dbReference>
<sequence length="483" mass="54473">MSKIDNTYDVVIIGAGISGLVCGCYLAKTGMKALIIEKNDKVGGCCTSFKRNGFTFDAGIRSLVGCGKNGILGKIIDELELNKKIEITRSPISDIIITPDYEIPIKTNPLETADILMTYFKEEKKKIEQFFKLILNPNFFYLYGQFNNITFDKLLHTYFKNPKLKSFWRILRADTGLPPNTTSALADIMLCRGYLTDGGYYPKGGMQNFSDKLAEKFRELGGSLMLYTEATGIKVINKNVKGVITNKKSFIKSTYIIAACDIKKTISKLIGETRVGGEFINNIRTMVPSASVFVVYLGLRRSFKNILKKCCSLWYVPQYLKNYEFNFFKLSNISLGYVICVFPSFQDYDMAPNGKESIYLYISAPFKTATFWEKYKTILSKDLINRASNIIPYLKNSIETMEIATPQTFYKYTYNYRGACRGWAAILSQTKHQLISPQAPIGNLFFSGHWTTSPIGHGGVATVAHMGRCVAKLVYKNYNKKGL</sequence>
<dbReference type="InterPro" id="IPR036188">
    <property type="entry name" value="FAD/NAD-bd_sf"/>
</dbReference>
<evidence type="ECO:0000256" key="3">
    <source>
        <dbReference type="ARBA" id="ARBA00022827"/>
    </source>
</evidence>
<dbReference type="AlphaFoldDB" id="A0A2J0KWH0"/>
<name>A0A2J0KWH0_9BACT</name>
<reference evidence="6 7" key="1">
    <citation type="submission" date="2017-09" db="EMBL/GenBank/DDBJ databases">
        <title>Depth-based differentiation of microbial function through sediment-hosted aquifers and enrichment of novel symbionts in the deep terrestrial subsurface.</title>
        <authorList>
            <person name="Probst A.J."/>
            <person name="Ladd B."/>
            <person name="Jarett J.K."/>
            <person name="Geller-Mcgrath D.E."/>
            <person name="Sieber C.M."/>
            <person name="Emerson J.B."/>
            <person name="Anantharaman K."/>
            <person name="Thomas B.C."/>
            <person name="Malmstrom R."/>
            <person name="Stieglmeier M."/>
            <person name="Klingl A."/>
            <person name="Woyke T."/>
            <person name="Ryan C.M."/>
            <person name="Banfield J.F."/>
        </authorList>
    </citation>
    <scope>NUCLEOTIDE SEQUENCE [LARGE SCALE GENOMIC DNA]</scope>
    <source>
        <strain evidence="6">CG07_land_8_20_14_0_80_42_15</strain>
    </source>
</reference>
<dbReference type="Gene3D" id="3.50.50.60">
    <property type="entry name" value="FAD/NAD(P)-binding domain"/>
    <property type="match status" value="2"/>
</dbReference>
<dbReference type="InterPro" id="IPR018203">
    <property type="entry name" value="GDP_dissociation_inhibitor"/>
</dbReference>
<evidence type="ECO:0000256" key="5">
    <source>
        <dbReference type="ARBA" id="ARBA00023027"/>
    </source>
</evidence>